<comment type="caution">
    <text evidence="1">The sequence shown here is derived from an EMBL/GenBank/DDBJ whole genome shotgun (WGS) entry which is preliminary data.</text>
</comment>
<dbReference type="Proteomes" id="UP001500177">
    <property type="component" value="Unassembled WGS sequence"/>
</dbReference>
<dbReference type="Gene3D" id="3.40.50.300">
    <property type="entry name" value="P-loop containing nucleotide triphosphate hydrolases"/>
    <property type="match status" value="1"/>
</dbReference>
<protein>
    <recommendedName>
        <fullName evidence="3">ATP-binding protein</fullName>
    </recommendedName>
</protein>
<sequence length="209" mass="23025">MSQSQRPQIFIVIGPAGSGKSSVSKALAAEFGAAFLDKDVVCGPLTEALLEIAGTDPAGRDDNPVYQDRVMDLEYQTLLAIAGDNLRLGHSVVLDAPFGRYLPDADFLTANAGAHEWPDAEWIVVRVAVDGESVRRRVEARGLSRDRWKLENWDEFWTRASAVDCRWTGATVVHVDNGGNGFQRAEAIAQVQRQRMMTTADGDERNPRR</sequence>
<dbReference type="RefSeq" id="WP_173151993.1">
    <property type="nucleotide sequence ID" value="NZ_BAAALX010000009.1"/>
</dbReference>
<keyword evidence="2" id="KW-1185">Reference proteome</keyword>
<dbReference type="Pfam" id="PF13671">
    <property type="entry name" value="AAA_33"/>
    <property type="match status" value="1"/>
</dbReference>
<name>A0ABN2AG54_9MICO</name>
<proteinExistence type="predicted"/>
<reference evidence="1 2" key="1">
    <citation type="journal article" date="2019" name="Int. J. Syst. Evol. Microbiol.">
        <title>The Global Catalogue of Microorganisms (GCM) 10K type strain sequencing project: providing services to taxonomists for standard genome sequencing and annotation.</title>
        <authorList>
            <consortium name="The Broad Institute Genomics Platform"/>
            <consortium name="The Broad Institute Genome Sequencing Center for Infectious Disease"/>
            <person name="Wu L."/>
            <person name="Ma J."/>
        </authorList>
    </citation>
    <scope>NUCLEOTIDE SEQUENCE [LARGE SCALE GENOMIC DNA]</scope>
    <source>
        <strain evidence="1 2">JCM 13318</strain>
    </source>
</reference>
<dbReference type="EMBL" id="BAAALX010000009">
    <property type="protein sequence ID" value="GAA1516914.1"/>
    <property type="molecule type" value="Genomic_DNA"/>
</dbReference>
<evidence type="ECO:0000313" key="2">
    <source>
        <dbReference type="Proteomes" id="UP001500177"/>
    </source>
</evidence>
<gene>
    <name evidence="1" type="ORF">GCM10009690_20000</name>
</gene>
<dbReference type="PANTHER" id="PTHR37807:SF3">
    <property type="entry name" value="OS07G0160300 PROTEIN"/>
    <property type="match status" value="1"/>
</dbReference>
<accession>A0ABN2AG54</accession>
<organism evidence="1 2">
    <name type="scientific">Brevibacterium permense</name>
    <dbReference type="NCBI Taxonomy" id="234834"/>
    <lineage>
        <taxon>Bacteria</taxon>
        <taxon>Bacillati</taxon>
        <taxon>Actinomycetota</taxon>
        <taxon>Actinomycetes</taxon>
        <taxon>Micrococcales</taxon>
        <taxon>Brevibacteriaceae</taxon>
        <taxon>Brevibacterium</taxon>
    </lineage>
</organism>
<evidence type="ECO:0000313" key="1">
    <source>
        <dbReference type="EMBL" id="GAA1516914.1"/>
    </source>
</evidence>
<evidence type="ECO:0008006" key="3">
    <source>
        <dbReference type="Google" id="ProtNLM"/>
    </source>
</evidence>
<dbReference type="InterPro" id="IPR027417">
    <property type="entry name" value="P-loop_NTPase"/>
</dbReference>
<dbReference type="SUPFAM" id="SSF52540">
    <property type="entry name" value="P-loop containing nucleoside triphosphate hydrolases"/>
    <property type="match status" value="1"/>
</dbReference>
<dbReference type="PANTHER" id="PTHR37807">
    <property type="entry name" value="OS07G0160300 PROTEIN"/>
    <property type="match status" value="1"/>
</dbReference>